<dbReference type="PROSITE" id="PS51318">
    <property type="entry name" value="TAT"/>
    <property type="match status" value="1"/>
</dbReference>
<name>A0A6S7B7F5_9BURK</name>
<comment type="subcellular location">
    <subcellularLocation>
        <location evidence="1">Periplasm</location>
    </subcellularLocation>
</comment>
<evidence type="ECO:0000256" key="7">
    <source>
        <dbReference type="SAM" id="SignalP"/>
    </source>
</evidence>
<dbReference type="InterPro" id="IPR050490">
    <property type="entry name" value="Bact_solute-bd_prot1"/>
</dbReference>
<comment type="similarity">
    <text evidence="2">Belongs to the bacterial solute-binding protein 1 family.</text>
</comment>
<dbReference type="Proteomes" id="UP000494115">
    <property type="component" value="Unassembled WGS sequence"/>
</dbReference>
<evidence type="ECO:0000256" key="3">
    <source>
        <dbReference type="ARBA" id="ARBA00011557"/>
    </source>
</evidence>
<accession>A0A6S7B7F5</accession>
<dbReference type="SUPFAM" id="SSF53850">
    <property type="entry name" value="Periplasmic binding protein-like II"/>
    <property type="match status" value="1"/>
</dbReference>
<keyword evidence="6 7" id="KW-0732">Signal</keyword>
<reference evidence="8 9" key="1">
    <citation type="submission" date="2020-04" db="EMBL/GenBank/DDBJ databases">
        <authorList>
            <person name="De Canck E."/>
        </authorList>
    </citation>
    <scope>NUCLEOTIDE SEQUENCE [LARGE SCALE GENOMIC DNA]</scope>
    <source>
        <strain evidence="8 9">LMG 28138</strain>
    </source>
</reference>
<evidence type="ECO:0000313" key="8">
    <source>
        <dbReference type="EMBL" id="CAB3789695.1"/>
    </source>
</evidence>
<dbReference type="PANTHER" id="PTHR43649">
    <property type="entry name" value="ARABINOSE-BINDING PROTEIN-RELATED"/>
    <property type="match status" value="1"/>
</dbReference>
<keyword evidence="9" id="KW-1185">Reference proteome</keyword>
<keyword evidence="5" id="KW-0813">Transport</keyword>
<dbReference type="CDD" id="cd13585">
    <property type="entry name" value="PBP2_TMBP_like"/>
    <property type="match status" value="1"/>
</dbReference>
<protein>
    <recommendedName>
        <fullName evidence="4">sn-glycerol-3-phosphate-binding periplasmic protein UgpB</fullName>
    </recommendedName>
</protein>
<evidence type="ECO:0000256" key="5">
    <source>
        <dbReference type="ARBA" id="ARBA00022448"/>
    </source>
</evidence>
<dbReference type="GO" id="GO:0042597">
    <property type="term" value="C:periplasmic space"/>
    <property type="evidence" value="ECO:0007669"/>
    <property type="project" value="UniProtKB-SubCell"/>
</dbReference>
<dbReference type="PANTHER" id="PTHR43649:SF31">
    <property type="entry name" value="SN-GLYCEROL-3-PHOSPHATE-BINDING PERIPLASMIC PROTEIN UGPB"/>
    <property type="match status" value="1"/>
</dbReference>
<dbReference type="AlphaFoldDB" id="A0A6S7B7F5"/>
<feature type="chain" id="PRO_5028982200" description="sn-glycerol-3-phosphate-binding periplasmic protein UgpB" evidence="7">
    <location>
        <begin position="34"/>
        <end position="447"/>
    </location>
</feature>
<evidence type="ECO:0000313" key="9">
    <source>
        <dbReference type="Proteomes" id="UP000494115"/>
    </source>
</evidence>
<dbReference type="RefSeq" id="WP_246257393.1">
    <property type="nucleotide sequence ID" value="NZ_CADIKM010000011.1"/>
</dbReference>
<dbReference type="Gene3D" id="3.40.190.10">
    <property type="entry name" value="Periplasmic binding protein-like II"/>
    <property type="match status" value="1"/>
</dbReference>
<dbReference type="Pfam" id="PF01547">
    <property type="entry name" value="SBP_bac_1"/>
    <property type="match status" value="1"/>
</dbReference>
<dbReference type="EMBL" id="CADIKM010000011">
    <property type="protein sequence ID" value="CAB3789695.1"/>
    <property type="molecule type" value="Genomic_DNA"/>
</dbReference>
<gene>
    <name evidence="8" type="primary">yesO_1</name>
    <name evidence="8" type="ORF">LMG28138_02858</name>
</gene>
<evidence type="ECO:0000256" key="1">
    <source>
        <dbReference type="ARBA" id="ARBA00004418"/>
    </source>
</evidence>
<sequence length="447" mass="48852">MKRQQPIRTAFAMLAALAGAAGLALASAGTAQAGPVEIKYVLWDSNQRPAYQSCATQFEKENPDIHVKISQIGWFDYWTALATQFVSGTAPDVITNHLMKYPEMVANHQLVDLTPYIQRDKVATDGYYPSLLANWSKDGHQYGLPKDWDTIVLVYNKQMLKDAGIDPAAIPGWTWNDRDGGSFEAAIAKLTLDDNGKRGGTPGFDAQHVKVRGYQVATTGGMMGQTEWSPFAVSEGFKFNDGPWTTHYYYDDPRLARTLQWLANLSKKGYSARYDEASKLGKPALFAAGKTAMVADGSWMVNWYASNAKFGVGYAVLPQGPNGRATMFNGLADSIYSGSKHKEEAWKWVKYLGSASCQSVIAQRGVVFPALRQLDQMTVDAHAKQGIDTKAFLDMTKATTFQPPIANGGAQIDSIMDSAIEAILLGQAEAAPALKDANQKVNEVTQH</sequence>
<dbReference type="InterPro" id="IPR006311">
    <property type="entry name" value="TAT_signal"/>
</dbReference>
<evidence type="ECO:0000256" key="4">
    <source>
        <dbReference type="ARBA" id="ARBA00017470"/>
    </source>
</evidence>
<evidence type="ECO:0000256" key="2">
    <source>
        <dbReference type="ARBA" id="ARBA00008520"/>
    </source>
</evidence>
<feature type="signal peptide" evidence="7">
    <location>
        <begin position="1"/>
        <end position="33"/>
    </location>
</feature>
<proteinExistence type="inferred from homology"/>
<evidence type="ECO:0000256" key="6">
    <source>
        <dbReference type="ARBA" id="ARBA00022729"/>
    </source>
</evidence>
<comment type="subunit">
    <text evidence="3">The complex is composed of two ATP-binding proteins (UgpC), two transmembrane proteins (UgpA and UgpE) and a solute-binding protein (UgpB).</text>
</comment>
<dbReference type="InterPro" id="IPR006059">
    <property type="entry name" value="SBP"/>
</dbReference>
<organism evidence="8 9">
    <name type="scientific">Pararobbsia alpina</name>
    <dbReference type="NCBI Taxonomy" id="621374"/>
    <lineage>
        <taxon>Bacteria</taxon>
        <taxon>Pseudomonadati</taxon>
        <taxon>Pseudomonadota</taxon>
        <taxon>Betaproteobacteria</taxon>
        <taxon>Burkholderiales</taxon>
        <taxon>Burkholderiaceae</taxon>
        <taxon>Pararobbsia</taxon>
    </lineage>
</organism>